<feature type="domain" description="DUF4283" evidence="2">
    <location>
        <begin position="443"/>
        <end position="515"/>
    </location>
</feature>
<feature type="region of interest" description="Disordered" evidence="1">
    <location>
        <begin position="162"/>
        <end position="181"/>
    </location>
</feature>
<feature type="region of interest" description="Disordered" evidence="1">
    <location>
        <begin position="699"/>
        <end position="719"/>
    </location>
</feature>
<gene>
    <name evidence="3" type="ORF">OSB04_006319</name>
</gene>
<keyword evidence="4" id="KW-1185">Reference proteome</keyword>
<comment type="caution">
    <text evidence="3">The sequence shown here is derived from an EMBL/GenBank/DDBJ whole genome shotgun (WGS) entry which is preliminary data.</text>
</comment>
<feature type="compositionally biased region" description="Basic and acidic residues" evidence="1">
    <location>
        <begin position="800"/>
        <end position="809"/>
    </location>
</feature>
<sequence>MAFEVGSKGEKLKVLWSNCCRNHVDYNQGMNPMCVIDVQLKSQKGEKREIFGIPVRIVWLWEIGSFSLVNRRIVAKIWTAASRLIVLRFDRRDRASEAPVRSSKWSKWAEISRKSNFGVVCACDSRRQPESSTELEFLLRIRYEGSCEFRAFDIFAIQYNATSTTTTPPPPQPPSPPPLGFGMNILQSEPVGDAIVKEEAGGGSIANLEPKLDVSGIMDHDMEANKENCNPNFGGFRADECTRSEAWDRNFGGGPFNGGKSGSFTIDDRLKPIGEYMKDPEGYMKSVIQMFDYKHFGGPDSPSQNSKPNFESVFGGVNFEKKMSLDANNSSGGQDFVFNSSSKDVPDKNVKGAGQNLNKDGDDVIMGDNSSARVDKEIQGLDDNKVKNAWSSRGPTLADKIKGNTDNKITLKFKEPVILEDGRKVVRFSKEVIQEGAKMNSMQLIGHFVGTSMPFPIVSNILNRMWKRYGLVDVASNYAGYYILKFNNEEGMIFVLENGPWMVSNIPFFVKRWEVGCALGKPELKKLPLWVNLFGVPLEIWNVQGLGELASGIGLPLALDRATEERCIKQAGRVGFARVLVEVSADRSIPDNIKVSAEYKWKPPRCDHCKIFGHTFAKCEMRILSEEEKSEKLKKENQSRPMVDIDDGFQEVGRRNRPIVNQNRQNGTKNWVNQRFGSQKQGGNQGMGGQNLSFVRAGQKEGQGQKPNGGISGNQGNGERVWQVKKPTNQQLGTSGANFERVFEVGQSSGVKKEGFKKDGQGFVGNTQRQQQSGRGSFSTKDVKEASGATKTQEGRSMGRRVEVKGKENSKDVRLETRVVQNAFPTSNSFDVFASGDGHHDEVMNENERVEDWFEEGVGVGKNGSLNDVIWLMQKKAVNYYLEQGFNPPNDVFQSWSKRQINYFKAVQSGDMVLEKDDVPEFMKPPRNEKVASGEGRAD</sequence>
<evidence type="ECO:0000256" key="1">
    <source>
        <dbReference type="SAM" id="MobiDB-lite"/>
    </source>
</evidence>
<dbReference type="PANTHER" id="PTHR31286:SF165">
    <property type="entry name" value="DUF4283 DOMAIN-CONTAINING PROTEIN"/>
    <property type="match status" value="1"/>
</dbReference>
<feature type="compositionally biased region" description="Basic and acidic residues" evidence="1">
    <location>
        <begin position="751"/>
        <end position="760"/>
    </location>
</feature>
<protein>
    <recommendedName>
        <fullName evidence="2">DUF4283 domain-containing protein</fullName>
    </recommendedName>
</protein>
<dbReference type="Pfam" id="PF14111">
    <property type="entry name" value="DUF4283"/>
    <property type="match status" value="1"/>
</dbReference>
<dbReference type="Proteomes" id="UP001172457">
    <property type="component" value="Chromosome 2"/>
</dbReference>
<feature type="region of interest" description="Disordered" evidence="1">
    <location>
        <begin position="340"/>
        <end position="367"/>
    </location>
</feature>
<dbReference type="AlphaFoldDB" id="A0AA38TJF8"/>
<feature type="compositionally biased region" description="Pro residues" evidence="1">
    <location>
        <begin position="167"/>
        <end position="179"/>
    </location>
</feature>
<accession>A0AA38TJF8</accession>
<evidence type="ECO:0000313" key="3">
    <source>
        <dbReference type="EMBL" id="KAJ9561159.1"/>
    </source>
</evidence>
<organism evidence="3 4">
    <name type="scientific">Centaurea solstitialis</name>
    <name type="common">yellow star-thistle</name>
    <dbReference type="NCBI Taxonomy" id="347529"/>
    <lineage>
        <taxon>Eukaryota</taxon>
        <taxon>Viridiplantae</taxon>
        <taxon>Streptophyta</taxon>
        <taxon>Embryophyta</taxon>
        <taxon>Tracheophyta</taxon>
        <taxon>Spermatophyta</taxon>
        <taxon>Magnoliopsida</taxon>
        <taxon>eudicotyledons</taxon>
        <taxon>Gunneridae</taxon>
        <taxon>Pentapetalae</taxon>
        <taxon>asterids</taxon>
        <taxon>campanulids</taxon>
        <taxon>Asterales</taxon>
        <taxon>Asteraceae</taxon>
        <taxon>Carduoideae</taxon>
        <taxon>Cardueae</taxon>
        <taxon>Centaureinae</taxon>
        <taxon>Centaurea</taxon>
    </lineage>
</organism>
<name>A0AA38TJF8_9ASTR</name>
<dbReference type="InterPro" id="IPR040256">
    <property type="entry name" value="At4g02000-like"/>
</dbReference>
<feature type="region of interest" description="Disordered" evidence="1">
    <location>
        <begin position="747"/>
        <end position="809"/>
    </location>
</feature>
<evidence type="ECO:0000259" key="2">
    <source>
        <dbReference type="Pfam" id="PF14111"/>
    </source>
</evidence>
<feature type="region of interest" description="Disordered" evidence="1">
    <location>
        <begin position="918"/>
        <end position="939"/>
    </location>
</feature>
<proteinExistence type="predicted"/>
<dbReference type="InterPro" id="IPR025558">
    <property type="entry name" value="DUF4283"/>
</dbReference>
<evidence type="ECO:0000313" key="4">
    <source>
        <dbReference type="Proteomes" id="UP001172457"/>
    </source>
</evidence>
<reference evidence="3" key="1">
    <citation type="submission" date="2023-03" db="EMBL/GenBank/DDBJ databases">
        <title>Chromosome-scale reference genome and RAD-based genetic map of yellow starthistle (Centaurea solstitialis) reveal putative structural variation and QTLs associated with invader traits.</title>
        <authorList>
            <person name="Reatini B."/>
            <person name="Cang F.A."/>
            <person name="Jiang Q."/>
            <person name="Mckibben M.T.W."/>
            <person name="Barker M.S."/>
            <person name="Rieseberg L.H."/>
            <person name="Dlugosch K.M."/>
        </authorList>
    </citation>
    <scope>NUCLEOTIDE SEQUENCE</scope>
    <source>
        <strain evidence="3">CAN-66</strain>
        <tissue evidence="3">Leaf</tissue>
    </source>
</reference>
<dbReference type="EMBL" id="JARYMX010000002">
    <property type="protein sequence ID" value="KAJ9561159.1"/>
    <property type="molecule type" value="Genomic_DNA"/>
</dbReference>
<feature type="compositionally biased region" description="Low complexity" evidence="1">
    <location>
        <begin position="768"/>
        <end position="777"/>
    </location>
</feature>
<dbReference type="PANTHER" id="PTHR31286">
    <property type="entry name" value="GLYCINE-RICH CELL WALL STRUCTURAL PROTEIN 1.8-LIKE"/>
    <property type="match status" value="1"/>
</dbReference>